<evidence type="ECO:0000313" key="5">
    <source>
        <dbReference type="Proteomes" id="UP000298173"/>
    </source>
</evidence>
<sequence length="242" mass="25740">MGLDDSQRRLLAEACRILAHAGLAEDILGHVSLRTSEGLAVRCRGSSESGLLFTTEKDIHEISSAPLDPAYSAPNELPIHSEVLRSRPDVNSVVHVHAPYLVAADLANIVIRPVVGAFNIPAMRMAADSIPVYGRSVLVNSAELGQELAAALGDAPALILRGHGIVTVGSTVQEAVVRALNIEMLAKLLVRASGLGTVSYEVPVEDQELMPDLGGTFNDTFVWQYQLAQLRHVGLQLSAGLS</sequence>
<keyword evidence="2" id="KW-0456">Lyase</keyword>
<dbReference type="SUPFAM" id="SSF53639">
    <property type="entry name" value="AraD/HMP-PK domain-like"/>
    <property type="match status" value="1"/>
</dbReference>
<dbReference type="Proteomes" id="UP000298173">
    <property type="component" value="Unassembled WGS sequence"/>
</dbReference>
<dbReference type="Pfam" id="PF00596">
    <property type="entry name" value="Aldolase_II"/>
    <property type="match status" value="1"/>
</dbReference>
<gene>
    <name evidence="4" type="ORF">E3O06_06700</name>
</gene>
<dbReference type="GO" id="GO:0019323">
    <property type="term" value="P:pentose catabolic process"/>
    <property type="evidence" value="ECO:0007669"/>
    <property type="project" value="TreeGrafter"/>
</dbReference>
<dbReference type="InterPro" id="IPR050197">
    <property type="entry name" value="Aldolase_class_II_sugar_metab"/>
</dbReference>
<reference evidence="4 5" key="1">
    <citation type="submission" date="2019-03" db="EMBL/GenBank/DDBJ databases">
        <title>Genomics of glacier-inhabiting Cryobacterium strains.</title>
        <authorList>
            <person name="Liu Q."/>
            <person name="Xin Y.-H."/>
        </authorList>
    </citation>
    <scope>NUCLEOTIDE SEQUENCE [LARGE SCALE GENOMIC DNA]</scope>
    <source>
        <strain evidence="4 5">HLT2-23</strain>
    </source>
</reference>
<dbReference type="PANTHER" id="PTHR22789">
    <property type="entry name" value="FUCULOSE PHOSPHATE ALDOLASE"/>
    <property type="match status" value="1"/>
</dbReference>
<evidence type="ECO:0000256" key="2">
    <source>
        <dbReference type="ARBA" id="ARBA00023239"/>
    </source>
</evidence>
<keyword evidence="5" id="KW-1185">Reference proteome</keyword>
<protein>
    <submittedName>
        <fullName evidence="4">Class II aldolase/adducin family protein</fullName>
    </submittedName>
</protein>
<organism evidence="4 5">
    <name type="scientific">Cryobacterium glaciale</name>
    <dbReference type="NCBI Taxonomy" id="1259145"/>
    <lineage>
        <taxon>Bacteria</taxon>
        <taxon>Bacillati</taxon>
        <taxon>Actinomycetota</taxon>
        <taxon>Actinomycetes</taxon>
        <taxon>Micrococcales</taxon>
        <taxon>Microbacteriaceae</taxon>
        <taxon>Cryobacterium</taxon>
    </lineage>
</organism>
<evidence type="ECO:0000313" key="4">
    <source>
        <dbReference type="EMBL" id="TFB75018.1"/>
    </source>
</evidence>
<dbReference type="GO" id="GO:0046872">
    <property type="term" value="F:metal ion binding"/>
    <property type="evidence" value="ECO:0007669"/>
    <property type="project" value="UniProtKB-KW"/>
</dbReference>
<evidence type="ECO:0000259" key="3">
    <source>
        <dbReference type="SMART" id="SM01007"/>
    </source>
</evidence>
<dbReference type="Gene3D" id="3.40.225.10">
    <property type="entry name" value="Class II aldolase/adducin N-terminal domain"/>
    <property type="match status" value="1"/>
</dbReference>
<dbReference type="InterPro" id="IPR001303">
    <property type="entry name" value="Aldolase_II/adducin_N"/>
</dbReference>
<dbReference type="SMART" id="SM01007">
    <property type="entry name" value="Aldolase_II"/>
    <property type="match status" value="1"/>
</dbReference>
<dbReference type="PANTHER" id="PTHR22789:SF0">
    <property type="entry name" value="3-OXO-TETRONATE 4-PHOSPHATE DECARBOXYLASE-RELATED"/>
    <property type="match status" value="1"/>
</dbReference>
<comment type="caution">
    <text evidence="4">The sequence shown here is derived from an EMBL/GenBank/DDBJ whole genome shotgun (WGS) entry which is preliminary data.</text>
</comment>
<accession>A0A4R8V1V3</accession>
<dbReference type="AlphaFoldDB" id="A0A4R8V1V3"/>
<dbReference type="GO" id="GO:0016832">
    <property type="term" value="F:aldehyde-lyase activity"/>
    <property type="evidence" value="ECO:0007669"/>
    <property type="project" value="TreeGrafter"/>
</dbReference>
<dbReference type="GO" id="GO:0005829">
    <property type="term" value="C:cytosol"/>
    <property type="evidence" value="ECO:0007669"/>
    <property type="project" value="TreeGrafter"/>
</dbReference>
<name>A0A4R8V1V3_9MICO</name>
<dbReference type="EMBL" id="SOEY01000009">
    <property type="protein sequence ID" value="TFB75018.1"/>
    <property type="molecule type" value="Genomic_DNA"/>
</dbReference>
<evidence type="ECO:0000256" key="1">
    <source>
        <dbReference type="ARBA" id="ARBA00022723"/>
    </source>
</evidence>
<dbReference type="RefSeq" id="WP_134502213.1">
    <property type="nucleotide sequence ID" value="NZ_SOEY01000009.1"/>
</dbReference>
<proteinExistence type="predicted"/>
<dbReference type="OrthoDB" id="3729465at2"/>
<feature type="domain" description="Class II aldolase/adducin N-terminal" evidence="3">
    <location>
        <begin position="9"/>
        <end position="190"/>
    </location>
</feature>
<dbReference type="InterPro" id="IPR036409">
    <property type="entry name" value="Aldolase_II/adducin_N_sf"/>
</dbReference>
<keyword evidence="1" id="KW-0479">Metal-binding</keyword>